<keyword evidence="3" id="KW-0804">Transcription</keyword>
<dbReference type="PRINTS" id="PR00455">
    <property type="entry name" value="HTHTETR"/>
</dbReference>
<dbReference type="InterPro" id="IPR039536">
    <property type="entry name" value="TetR_C_Proteobacteria"/>
</dbReference>
<evidence type="ECO:0000313" key="7">
    <source>
        <dbReference type="Proteomes" id="UP000245461"/>
    </source>
</evidence>
<evidence type="ECO:0000256" key="1">
    <source>
        <dbReference type="ARBA" id="ARBA00023015"/>
    </source>
</evidence>
<name>A0A317EG30_9PROT</name>
<dbReference type="InterPro" id="IPR009057">
    <property type="entry name" value="Homeodomain-like_sf"/>
</dbReference>
<evidence type="ECO:0000256" key="4">
    <source>
        <dbReference type="PROSITE-ProRule" id="PRU00335"/>
    </source>
</evidence>
<dbReference type="PANTHER" id="PTHR30055">
    <property type="entry name" value="HTH-TYPE TRANSCRIPTIONAL REGULATOR RUTR"/>
    <property type="match status" value="1"/>
</dbReference>
<evidence type="ECO:0000256" key="3">
    <source>
        <dbReference type="ARBA" id="ARBA00023163"/>
    </source>
</evidence>
<dbReference type="PANTHER" id="PTHR30055:SF146">
    <property type="entry name" value="HTH-TYPE TRANSCRIPTIONAL DUAL REGULATOR CECR"/>
    <property type="match status" value="1"/>
</dbReference>
<evidence type="ECO:0000259" key="5">
    <source>
        <dbReference type="PROSITE" id="PS50977"/>
    </source>
</evidence>
<dbReference type="FunFam" id="1.10.10.60:FF:000141">
    <property type="entry name" value="TetR family transcriptional regulator"/>
    <property type="match status" value="1"/>
</dbReference>
<dbReference type="SUPFAM" id="SSF48498">
    <property type="entry name" value="Tetracyclin repressor-like, C-terminal domain"/>
    <property type="match status" value="1"/>
</dbReference>
<keyword evidence="7" id="KW-1185">Reference proteome</keyword>
<feature type="domain" description="HTH tetR-type" evidence="5">
    <location>
        <begin position="39"/>
        <end position="99"/>
    </location>
</feature>
<keyword evidence="2 4" id="KW-0238">DNA-binding</keyword>
<dbReference type="InterPro" id="IPR036271">
    <property type="entry name" value="Tet_transcr_reg_TetR-rel_C_sf"/>
</dbReference>
<dbReference type="PROSITE" id="PS50977">
    <property type="entry name" value="HTH_TETR_2"/>
    <property type="match status" value="1"/>
</dbReference>
<dbReference type="PROSITE" id="PS01081">
    <property type="entry name" value="HTH_TETR_1"/>
    <property type="match status" value="1"/>
</dbReference>
<dbReference type="Gene3D" id="1.10.357.10">
    <property type="entry name" value="Tetracycline Repressor, domain 2"/>
    <property type="match status" value="1"/>
</dbReference>
<dbReference type="OrthoDB" id="9816431at2"/>
<dbReference type="Pfam" id="PF14246">
    <property type="entry name" value="TetR_C_7"/>
    <property type="match status" value="1"/>
</dbReference>
<dbReference type="Pfam" id="PF00440">
    <property type="entry name" value="TetR_N"/>
    <property type="match status" value="1"/>
</dbReference>
<dbReference type="InterPro" id="IPR023772">
    <property type="entry name" value="DNA-bd_HTH_TetR-type_CS"/>
</dbReference>
<keyword evidence="1" id="KW-0805">Transcription regulation</keyword>
<organism evidence="6 7">
    <name type="scientific">Zavarzinia aquatilis</name>
    <dbReference type="NCBI Taxonomy" id="2211142"/>
    <lineage>
        <taxon>Bacteria</taxon>
        <taxon>Pseudomonadati</taxon>
        <taxon>Pseudomonadota</taxon>
        <taxon>Alphaproteobacteria</taxon>
        <taxon>Rhodospirillales</taxon>
        <taxon>Zavarziniaceae</taxon>
        <taxon>Zavarzinia</taxon>
    </lineage>
</organism>
<comment type="caution">
    <text evidence="6">The sequence shown here is derived from an EMBL/GenBank/DDBJ whole genome shotgun (WGS) entry which is preliminary data.</text>
</comment>
<dbReference type="GO" id="GO:0003700">
    <property type="term" value="F:DNA-binding transcription factor activity"/>
    <property type="evidence" value="ECO:0007669"/>
    <property type="project" value="TreeGrafter"/>
</dbReference>
<reference evidence="6 7" key="1">
    <citation type="submission" date="2018-05" db="EMBL/GenBank/DDBJ databases">
        <title>Zavarzinia sp. HR-AS.</title>
        <authorList>
            <person name="Lee Y."/>
            <person name="Jeon C.O."/>
        </authorList>
    </citation>
    <scope>NUCLEOTIDE SEQUENCE [LARGE SCALE GENOMIC DNA]</scope>
    <source>
        <strain evidence="6 7">HR-AS</strain>
    </source>
</reference>
<dbReference type="SUPFAM" id="SSF46689">
    <property type="entry name" value="Homeodomain-like"/>
    <property type="match status" value="1"/>
</dbReference>
<evidence type="ECO:0000256" key="2">
    <source>
        <dbReference type="ARBA" id="ARBA00023125"/>
    </source>
</evidence>
<sequence length="236" mass="25491">MHHAHGRSCGGRAARFSVMKSTAYPAVDTAIPDDGACTSAKRRQVMAAASELFMDQGFAGTSMDAVARKAGVSKATVYAHFASKEDLFEAMVAQGSVERFASLMAADLDTLGVEAALSTVAHEFMGVLTSPQSLKTLRLVMAEAGRRPDLAARFYRAGPARVLAALTAYLERSKARGDLEMEDPRIAAELFFGMIRGDLHMRRMLGLADQLQRTDISRLADTAVAVFLKAHRPAQR</sequence>
<proteinExistence type="predicted"/>
<dbReference type="AlphaFoldDB" id="A0A317EG30"/>
<accession>A0A317EG30</accession>
<gene>
    <name evidence="6" type="ORF">DKG74_04535</name>
</gene>
<dbReference type="Gene3D" id="1.10.10.60">
    <property type="entry name" value="Homeodomain-like"/>
    <property type="match status" value="1"/>
</dbReference>
<dbReference type="InterPro" id="IPR001647">
    <property type="entry name" value="HTH_TetR"/>
</dbReference>
<feature type="DNA-binding region" description="H-T-H motif" evidence="4">
    <location>
        <begin position="62"/>
        <end position="81"/>
    </location>
</feature>
<evidence type="ECO:0000313" key="6">
    <source>
        <dbReference type="EMBL" id="PWR25040.1"/>
    </source>
</evidence>
<dbReference type="Proteomes" id="UP000245461">
    <property type="component" value="Unassembled WGS sequence"/>
</dbReference>
<protein>
    <submittedName>
        <fullName evidence="6">TetR/AcrR family transcriptional regulator</fullName>
    </submittedName>
</protein>
<dbReference type="InterPro" id="IPR050109">
    <property type="entry name" value="HTH-type_TetR-like_transc_reg"/>
</dbReference>
<dbReference type="EMBL" id="QGLE01000002">
    <property type="protein sequence ID" value="PWR25040.1"/>
    <property type="molecule type" value="Genomic_DNA"/>
</dbReference>
<dbReference type="GO" id="GO:0000976">
    <property type="term" value="F:transcription cis-regulatory region binding"/>
    <property type="evidence" value="ECO:0007669"/>
    <property type="project" value="TreeGrafter"/>
</dbReference>